<dbReference type="EMBL" id="GL736378">
    <property type="protein sequence ID" value="EFX60448.1"/>
    <property type="molecule type" value="Genomic_DNA"/>
</dbReference>
<dbReference type="KEGG" id="dpx:DAPPUDRAFT_343736"/>
<keyword evidence="5 12" id="KW-0812">Transmembrane</keyword>
<keyword evidence="6 13" id="KW-1133">Transmembrane helix</keyword>
<keyword evidence="10 12" id="KW-0739">Sodium transport</keyword>
<accession>E9I6D2</accession>
<dbReference type="AlphaFoldDB" id="E9I6D2"/>
<keyword evidence="11 12" id="KW-0407">Ion channel</keyword>
<dbReference type="PANTHER" id="PTHR11690:SF248">
    <property type="entry name" value="PICKPOCKET 17, ISOFORM A"/>
    <property type="match status" value="1"/>
</dbReference>
<gene>
    <name evidence="14" type="ORF">DAPPUDRAFT_343736</name>
</gene>
<proteinExistence type="inferred from homology"/>
<keyword evidence="8 12" id="KW-0406">Ion transport</keyword>
<keyword evidence="3 12" id="KW-0813">Transport</keyword>
<dbReference type="eggNOG" id="KOG4294">
    <property type="taxonomic scope" value="Eukaryota"/>
</dbReference>
<evidence type="ECO:0000256" key="7">
    <source>
        <dbReference type="ARBA" id="ARBA00023053"/>
    </source>
</evidence>
<comment type="subcellular location">
    <subcellularLocation>
        <location evidence="1">Membrane</location>
        <topology evidence="1">Multi-pass membrane protein</topology>
    </subcellularLocation>
</comment>
<evidence type="ECO:0000256" key="9">
    <source>
        <dbReference type="ARBA" id="ARBA00023136"/>
    </source>
</evidence>
<evidence type="ECO:0000256" key="1">
    <source>
        <dbReference type="ARBA" id="ARBA00004141"/>
    </source>
</evidence>
<evidence type="ECO:0000256" key="13">
    <source>
        <dbReference type="SAM" id="Phobius"/>
    </source>
</evidence>
<evidence type="ECO:0000256" key="10">
    <source>
        <dbReference type="ARBA" id="ARBA00023201"/>
    </source>
</evidence>
<protein>
    <submittedName>
        <fullName evidence="14">Uncharacterized protein</fullName>
    </submittedName>
</protein>
<evidence type="ECO:0000256" key="5">
    <source>
        <dbReference type="ARBA" id="ARBA00022692"/>
    </source>
</evidence>
<dbReference type="Gene3D" id="1.10.287.770">
    <property type="entry name" value="YojJ-like"/>
    <property type="match status" value="1"/>
</dbReference>
<dbReference type="HOGENOM" id="CLU_1327584_0_0_1"/>
<dbReference type="OrthoDB" id="5874059at2759"/>
<dbReference type="Gene3D" id="1.10.287.820">
    <property type="entry name" value="Acid-sensing ion channel domain"/>
    <property type="match status" value="1"/>
</dbReference>
<dbReference type="InParanoid" id="E9I6D2"/>
<evidence type="ECO:0000313" key="14">
    <source>
        <dbReference type="EMBL" id="EFX60448.1"/>
    </source>
</evidence>
<evidence type="ECO:0000256" key="6">
    <source>
        <dbReference type="ARBA" id="ARBA00022989"/>
    </source>
</evidence>
<evidence type="ECO:0000256" key="3">
    <source>
        <dbReference type="ARBA" id="ARBA00022448"/>
    </source>
</evidence>
<comment type="similarity">
    <text evidence="2 12">Belongs to the amiloride-sensitive sodium channel (TC 1.A.6) family.</text>
</comment>
<reference evidence="14 15" key="1">
    <citation type="journal article" date="2011" name="Science">
        <title>The ecoresponsive genome of Daphnia pulex.</title>
        <authorList>
            <person name="Colbourne J.K."/>
            <person name="Pfrender M.E."/>
            <person name="Gilbert D."/>
            <person name="Thomas W.K."/>
            <person name="Tucker A."/>
            <person name="Oakley T.H."/>
            <person name="Tokishita S."/>
            <person name="Aerts A."/>
            <person name="Arnold G.J."/>
            <person name="Basu M.K."/>
            <person name="Bauer D.J."/>
            <person name="Caceres C.E."/>
            <person name="Carmel L."/>
            <person name="Casola C."/>
            <person name="Choi J.H."/>
            <person name="Detter J.C."/>
            <person name="Dong Q."/>
            <person name="Dusheyko S."/>
            <person name="Eads B.D."/>
            <person name="Frohlich T."/>
            <person name="Geiler-Samerotte K.A."/>
            <person name="Gerlach D."/>
            <person name="Hatcher P."/>
            <person name="Jogdeo S."/>
            <person name="Krijgsveld J."/>
            <person name="Kriventseva E.V."/>
            <person name="Kultz D."/>
            <person name="Laforsch C."/>
            <person name="Lindquist E."/>
            <person name="Lopez J."/>
            <person name="Manak J.R."/>
            <person name="Muller J."/>
            <person name="Pangilinan J."/>
            <person name="Patwardhan R.P."/>
            <person name="Pitluck S."/>
            <person name="Pritham E.J."/>
            <person name="Rechtsteiner A."/>
            <person name="Rho M."/>
            <person name="Rogozin I.B."/>
            <person name="Sakarya O."/>
            <person name="Salamov A."/>
            <person name="Schaack S."/>
            <person name="Shapiro H."/>
            <person name="Shiga Y."/>
            <person name="Skalitzky C."/>
            <person name="Smith Z."/>
            <person name="Souvorov A."/>
            <person name="Sung W."/>
            <person name="Tang Z."/>
            <person name="Tsuchiya D."/>
            <person name="Tu H."/>
            <person name="Vos H."/>
            <person name="Wang M."/>
            <person name="Wolf Y.I."/>
            <person name="Yamagata H."/>
            <person name="Yamada T."/>
            <person name="Ye Y."/>
            <person name="Shaw J.R."/>
            <person name="Andrews J."/>
            <person name="Crease T.J."/>
            <person name="Tang H."/>
            <person name="Lucas S.M."/>
            <person name="Robertson H.M."/>
            <person name="Bork P."/>
            <person name="Koonin E.V."/>
            <person name="Zdobnov E.M."/>
            <person name="Grigoriev I.V."/>
            <person name="Lynch M."/>
            <person name="Boore J.L."/>
        </authorList>
    </citation>
    <scope>NUCLEOTIDE SEQUENCE [LARGE SCALE GENOMIC DNA]</scope>
</reference>
<evidence type="ECO:0000256" key="12">
    <source>
        <dbReference type="RuleBase" id="RU000679"/>
    </source>
</evidence>
<dbReference type="PANTHER" id="PTHR11690">
    <property type="entry name" value="AMILORIDE-SENSITIVE SODIUM CHANNEL-RELATED"/>
    <property type="match status" value="1"/>
</dbReference>
<name>E9I6D2_DAPPU</name>
<dbReference type="GO" id="GO:0016020">
    <property type="term" value="C:membrane"/>
    <property type="evidence" value="ECO:0007669"/>
    <property type="project" value="UniProtKB-SubCell"/>
</dbReference>
<keyword evidence="9 13" id="KW-0472">Membrane</keyword>
<dbReference type="Pfam" id="PF00858">
    <property type="entry name" value="ASC"/>
    <property type="match status" value="1"/>
</dbReference>
<dbReference type="GO" id="GO:0005272">
    <property type="term" value="F:sodium channel activity"/>
    <property type="evidence" value="ECO:0007669"/>
    <property type="project" value="UniProtKB-KW"/>
</dbReference>
<evidence type="ECO:0000256" key="11">
    <source>
        <dbReference type="ARBA" id="ARBA00023303"/>
    </source>
</evidence>
<evidence type="ECO:0000256" key="8">
    <source>
        <dbReference type="ARBA" id="ARBA00023065"/>
    </source>
</evidence>
<evidence type="ECO:0000256" key="4">
    <source>
        <dbReference type="ARBA" id="ARBA00022461"/>
    </source>
</evidence>
<organism evidence="14 15">
    <name type="scientific">Daphnia pulex</name>
    <name type="common">Water flea</name>
    <dbReference type="NCBI Taxonomy" id="6669"/>
    <lineage>
        <taxon>Eukaryota</taxon>
        <taxon>Metazoa</taxon>
        <taxon>Ecdysozoa</taxon>
        <taxon>Arthropoda</taxon>
        <taxon>Crustacea</taxon>
        <taxon>Branchiopoda</taxon>
        <taxon>Diplostraca</taxon>
        <taxon>Cladocera</taxon>
        <taxon>Anomopoda</taxon>
        <taxon>Daphniidae</taxon>
        <taxon>Daphnia</taxon>
    </lineage>
</organism>
<keyword evidence="4 12" id="KW-0894">Sodium channel</keyword>
<dbReference type="PRINTS" id="PR01078">
    <property type="entry name" value="AMINACHANNEL"/>
</dbReference>
<evidence type="ECO:0000313" key="15">
    <source>
        <dbReference type="Proteomes" id="UP000000305"/>
    </source>
</evidence>
<sequence>MFREMKVQKYRRKQCYQLCQQDFILDVCGCLNPEFPILEKNNDNAICNLNWDAIICAKVNLTNFPFSPLYQKCMTDCPLECDTITYSIETSNANFPSDDYANRLKAYGGRNKAIKLSNLTVDTIKQNSLYVRVYYADLSYDSITQIPQITLDQLLGTIGGQLGLFIGISFLSFLELVEIVIEVLYVLIFTKDKIDKSQMPIHVKPKY</sequence>
<keyword evidence="7" id="KW-0915">Sodium</keyword>
<dbReference type="Proteomes" id="UP000000305">
    <property type="component" value="Unassembled WGS sequence"/>
</dbReference>
<keyword evidence="15" id="KW-1185">Reference proteome</keyword>
<dbReference type="OMA" id="QPCHEQG"/>
<evidence type="ECO:0000256" key="2">
    <source>
        <dbReference type="ARBA" id="ARBA00007193"/>
    </source>
</evidence>
<feature type="transmembrane region" description="Helical" evidence="13">
    <location>
        <begin position="162"/>
        <end position="189"/>
    </location>
</feature>
<dbReference type="InterPro" id="IPR001873">
    <property type="entry name" value="ENaC"/>
</dbReference>